<dbReference type="Pfam" id="PF15936">
    <property type="entry name" value="DUF4749"/>
    <property type="match status" value="2"/>
</dbReference>
<dbReference type="RefSeq" id="XP_032805679.1">
    <property type="nucleotide sequence ID" value="XM_032949788.1"/>
</dbReference>
<dbReference type="Gene3D" id="2.10.110.10">
    <property type="entry name" value="Cysteine Rich Protein"/>
    <property type="match status" value="1"/>
</dbReference>
<dbReference type="PROSITE" id="PS50106">
    <property type="entry name" value="PDZ"/>
    <property type="match status" value="1"/>
</dbReference>
<protein>
    <submittedName>
        <fullName evidence="11">PDZ and LIM domain protein 1-like isoform X2</fullName>
    </submittedName>
</protein>
<dbReference type="InterPro" id="IPR006643">
    <property type="entry name" value="Zasp-like_motif"/>
</dbReference>
<dbReference type="InterPro" id="IPR001478">
    <property type="entry name" value="PDZ"/>
</dbReference>
<evidence type="ECO:0000256" key="4">
    <source>
        <dbReference type="ARBA" id="ARBA00022833"/>
    </source>
</evidence>
<dbReference type="GO" id="GO:0030018">
    <property type="term" value="C:Z disc"/>
    <property type="evidence" value="ECO:0007669"/>
    <property type="project" value="UniProtKB-SubCell"/>
</dbReference>
<name>A0AAJ7SUW1_PETMA</name>
<dbReference type="AlphaFoldDB" id="A0AAJ7SUW1"/>
<dbReference type="SUPFAM" id="SSF50156">
    <property type="entry name" value="PDZ domain-like"/>
    <property type="match status" value="1"/>
</dbReference>
<evidence type="ECO:0000259" key="8">
    <source>
        <dbReference type="PROSITE" id="PS50023"/>
    </source>
</evidence>
<evidence type="ECO:0000259" key="9">
    <source>
        <dbReference type="PROSITE" id="PS50106"/>
    </source>
</evidence>
<evidence type="ECO:0000256" key="3">
    <source>
        <dbReference type="ARBA" id="ARBA00022723"/>
    </source>
</evidence>
<evidence type="ECO:0000313" key="11">
    <source>
        <dbReference type="RefSeq" id="XP_032805679.1"/>
    </source>
</evidence>
<gene>
    <name evidence="11" type="primary">LOC116940263</name>
</gene>
<dbReference type="GO" id="GO:0005912">
    <property type="term" value="C:adherens junction"/>
    <property type="evidence" value="ECO:0007669"/>
    <property type="project" value="TreeGrafter"/>
</dbReference>
<keyword evidence="3 6" id="KW-0479">Metal-binding</keyword>
<sequence length="468" mass="50305">MPQQVILTGPAPWGFRLVGGRDLDQPLTISRVTPGSVASSANLSPGDVILAIEGENAEEMTHAEAQERIKACSTATLTLKIDRPQTTLWRPNVLEEGKVHPYKVNLASEPQEVKPIGVGHNRKPAPFAPAGSAPKVIGPQYNNPAGLYSSDNLHHALQTQCAVAPPASRSPRISLSRQDEDYFEHKFNARPKPYVPPSGRTVTPPPSVDSGHVTPVPSSERSTPSLPPVEFIQPYVSHAVPSVSSGRNTPSVTSLLSVNPQDLKDMARAAPNKPIEVEVPGMKVFHAQFNSPMQLYSQDNIMDSLQGQVSSALACDSQQSEPHIPAVKGGLLADSEVYKLRQENQEGGYGPKQSGSFQRLQEMLEEAPGSERTVGIRSVKAPVTKVGADVGGVQKLPICSKCGNGIVGPVVRARDKPHHPECFTCGDCGMNLKQKGFYFVDGQIYCDAHAKVRLQPPAGYELKAVSPK</sequence>
<dbReference type="Pfam" id="PF00595">
    <property type="entry name" value="PDZ"/>
    <property type="match status" value="1"/>
</dbReference>
<dbReference type="InterPro" id="IPR031847">
    <property type="entry name" value="PDLI1-4/Zasp-like_mid"/>
</dbReference>
<dbReference type="Proteomes" id="UP001318040">
    <property type="component" value="Chromosome 8"/>
</dbReference>
<organism evidence="10 11">
    <name type="scientific">Petromyzon marinus</name>
    <name type="common">Sea lamprey</name>
    <dbReference type="NCBI Taxonomy" id="7757"/>
    <lineage>
        <taxon>Eukaryota</taxon>
        <taxon>Metazoa</taxon>
        <taxon>Chordata</taxon>
        <taxon>Craniata</taxon>
        <taxon>Vertebrata</taxon>
        <taxon>Cyclostomata</taxon>
        <taxon>Hyperoartia</taxon>
        <taxon>Petromyzontiformes</taxon>
        <taxon>Petromyzontidae</taxon>
        <taxon>Petromyzon</taxon>
    </lineage>
</organism>
<dbReference type="GO" id="GO:0007507">
    <property type="term" value="P:heart development"/>
    <property type="evidence" value="ECO:0007669"/>
    <property type="project" value="TreeGrafter"/>
</dbReference>
<evidence type="ECO:0000256" key="1">
    <source>
        <dbReference type="ARBA" id="ARBA00004216"/>
    </source>
</evidence>
<dbReference type="GO" id="GO:0003779">
    <property type="term" value="F:actin binding"/>
    <property type="evidence" value="ECO:0007669"/>
    <property type="project" value="TreeGrafter"/>
</dbReference>
<keyword evidence="5 6" id="KW-0440">LIM domain</keyword>
<dbReference type="SUPFAM" id="SSF57716">
    <property type="entry name" value="Glucocorticoid receptor-like (DNA-binding domain)"/>
    <property type="match status" value="2"/>
</dbReference>
<dbReference type="InterPro" id="IPR001781">
    <property type="entry name" value="Znf_LIM"/>
</dbReference>
<evidence type="ECO:0000256" key="7">
    <source>
        <dbReference type="SAM" id="MobiDB-lite"/>
    </source>
</evidence>
<feature type="domain" description="PDZ" evidence="9">
    <location>
        <begin position="9"/>
        <end position="70"/>
    </location>
</feature>
<dbReference type="PANTHER" id="PTHR24214">
    <property type="entry name" value="PDZ AND LIM DOMAIN PROTEIN ZASP"/>
    <property type="match status" value="1"/>
</dbReference>
<reference evidence="11" key="1">
    <citation type="submission" date="2025-08" db="UniProtKB">
        <authorList>
            <consortium name="RefSeq"/>
        </authorList>
    </citation>
    <scope>IDENTIFICATION</scope>
    <source>
        <tissue evidence="11">Sperm</tissue>
    </source>
</reference>
<dbReference type="FunFam" id="2.30.42.10:FF:000055">
    <property type="entry name" value="PDZ and LIM domain protein 3"/>
    <property type="match status" value="1"/>
</dbReference>
<dbReference type="InterPro" id="IPR036034">
    <property type="entry name" value="PDZ_sf"/>
</dbReference>
<dbReference type="FunFam" id="2.10.110.10:FF:000026">
    <property type="entry name" value="PDZ and LIM domain protein 3"/>
    <property type="match status" value="1"/>
</dbReference>
<accession>A0AAJ7SUW1</accession>
<feature type="domain" description="LIM zinc-binding" evidence="8">
    <location>
        <begin position="397"/>
        <end position="456"/>
    </location>
</feature>
<comment type="subcellular location">
    <subcellularLocation>
        <location evidence="1">Cytoplasm</location>
        <location evidence="1">Myofibril</location>
        <location evidence="1">Sarcomere</location>
        <location evidence="1">Z line</location>
    </subcellularLocation>
</comment>
<feature type="region of interest" description="Disordered" evidence="7">
    <location>
        <begin position="187"/>
        <end position="227"/>
    </location>
</feature>
<dbReference type="PROSITE" id="PS00478">
    <property type="entry name" value="LIM_DOMAIN_1"/>
    <property type="match status" value="1"/>
</dbReference>
<evidence type="ECO:0000256" key="5">
    <source>
        <dbReference type="ARBA" id="ARBA00023038"/>
    </source>
</evidence>
<dbReference type="PROSITE" id="PS50023">
    <property type="entry name" value="LIM_DOMAIN_2"/>
    <property type="match status" value="1"/>
</dbReference>
<dbReference type="Pfam" id="PF00412">
    <property type="entry name" value="LIM"/>
    <property type="match status" value="1"/>
</dbReference>
<dbReference type="Gene3D" id="2.30.42.10">
    <property type="match status" value="1"/>
</dbReference>
<evidence type="ECO:0000313" key="10">
    <source>
        <dbReference type="Proteomes" id="UP001318040"/>
    </source>
</evidence>
<dbReference type="GeneID" id="116940263"/>
<dbReference type="SMART" id="SM00735">
    <property type="entry name" value="ZM"/>
    <property type="match status" value="2"/>
</dbReference>
<dbReference type="PANTHER" id="PTHR24214:SF61">
    <property type="entry name" value="PDZ AND LIM DOMAIN PROTEIN 3-LIKE"/>
    <property type="match status" value="1"/>
</dbReference>
<dbReference type="InterPro" id="IPR050604">
    <property type="entry name" value="PDZ-LIM_domain"/>
</dbReference>
<dbReference type="GO" id="GO:0061061">
    <property type="term" value="P:muscle structure development"/>
    <property type="evidence" value="ECO:0007669"/>
    <property type="project" value="TreeGrafter"/>
</dbReference>
<evidence type="ECO:0000256" key="2">
    <source>
        <dbReference type="ARBA" id="ARBA00022490"/>
    </source>
</evidence>
<keyword evidence="2" id="KW-0963">Cytoplasm</keyword>
<dbReference type="GO" id="GO:0031941">
    <property type="term" value="C:filamentous actin"/>
    <property type="evidence" value="ECO:0007669"/>
    <property type="project" value="TreeGrafter"/>
</dbReference>
<dbReference type="CDD" id="cd06753">
    <property type="entry name" value="PDZ_PDLIM-like"/>
    <property type="match status" value="1"/>
</dbReference>
<dbReference type="SMART" id="SM00228">
    <property type="entry name" value="PDZ"/>
    <property type="match status" value="1"/>
</dbReference>
<dbReference type="GO" id="GO:0046872">
    <property type="term" value="F:metal ion binding"/>
    <property type="evidence" value="ECO:0007669"/>
    <property type="project" value="UniProtKB-KW"/>
</dbReference>
<keyword evidence="4 6" id="KW-0862">Zinc</keyword>
<dbReference type="GO" id="GO:0051371">
    <property type="term" value="F:muscle alpha-actinin binding"/>
    <property type="evidence" value="ECO:0007669"/>
    <property type="project" value="TreeGrafter"/>
</dbReference>
<dbReference type="SMART" id="SM00132">
    <property type="entry name" value="LIM"/>
    <property type="match status" value="1"/>
</dbReference>
<proteinExistence type="predicted"/>
<keyword evidence="10" id="KW-1185">Reference proteome</keyword>
<dbReference type="GO" id="GO:0001725">
    <property type="term" value="C:stress fiber"/>
    <property type="evidence" value="ECO:0007669"/>
    <property type="project" value="TreeGrafter"/>
</dbReference>
<dbReference type="GO" id="GO:0030036">
    <property type="term" value="P:actin cytoskeleton organization"/>
    <property type="evidence" value="ECO:0007669"/>
    <property type="project" value="TreeGrafter"/>
</dbReference>
<evidence type="ECO:0000256" key="6">
    <source>
        <dbReference type="PROSITE-ProRule" id="PRU00125"/>
    </source>
</evidence>